<dbReference type="OrthoDB" id="9992660at2759"/>
<accession>A0A814DJE6</accession>
<reference evidence="2" key="1">
    <citation type="submission" date="2021-02" db="EMBL/GenBank/DDBJ databases">
        <authorList>
            <person name="Nowell W R."/>
        </authorList>
    </citation>
    <scope>NUCLEOTIDE SEQUENCE</scope>
</reference>
<dbReference type="Proteomes" id="UP000681720">
    <property type="component" value="Unassembled WGS sequence"/>
</dbReference>
<dbReference type="Proteomes" id="UP000663834">
    <property type="component" value="Unassembled WGS sequence"/>
</dbReference>
<comment type="caution">
    <text evidence="2">The sequence shown here is derived from an EMBL/GenBank/DDBJ whole genome shotgun (WGS) entry which is preliminary data.</text>
</comment>
<evidence type="ECO:0000313" key="10">
    <source>
        <dbReference type="Proteomes" id="UP000663855"/>
    </source>
</evidence>
<protein>
    <submittedName>
        <fullName evidence="2">Uncharacterized protein</fullName>
    </submittedName>
</protein>
<evidence type="ECO:0000313" key="3">
    <source>
        <dbReference type="EMBL" id="CAF1668293.1"/>
    </source>
</evidence>
<dbReference type="EMBL" id="CAJOBI010006442">
    <property type="protein sequence ID" value="CAF4060461.1"/>
    <property type="molecule type" value="Genomic_DNA"/>
</dbReference>
<evidence type="ECO:0000313" key="4">
    <source>
        <dbReference type="EMBL" id="CAF1948984.1"/>
    </source>
</evidence>
<evidence type="ECO:0000313" key="9">
    <source>
        <dbReference type="EMBL" id="CAF4060461.1"/>
    </source>
</evidence>
<dbReference type="EMBL" id="CAJNRE010011663">
    <property type="protein sequence ID" value="CAF2104018.1"/>
    <property type="molecule type" value="Genomic_DNA"/>
</dbReference>
<dbReference type="EMBL" id="CAJNOV010000019">
    <property type="protein sequence ID" value="CAF0956624.1"/>
    <property type="molecule type" value="Genomic_DNA"/>
</dbReference>
<evidence type="ECO:0000313" key="6">
    <source>
        <dbReference type="EMBL" id="CAF3751695.1"/>
    </source>
</evidence>
<organism evidence="2 10">
    <name type="scientific">Rotaria magnacalcarata</name>
    <dbReference type="NCBI Taxonomy" id="392030"/>
    <lineage>
        <taxon>Eukaryota</taxon>
        <taxon>Metazoa</taxon>
        <taxon>Spiralia</taxon>
        <taxon>Gnathifera</taxon>
        <taxon>Rotifera</taxon>
        <taxon>Eurotatoria</taxon>
        <taxon>Bdelloidea</taxon>
        <taxon>Philodinida</taxon>
        <taxon>Philodinidae</taxon>
        <taxon>Rotaria</taxon>
    </lineage>
</organism>
<name>A0A814DJE6_9BILA</name>
<dbReference type="EMBL" id="CAJOBH010005104">
    <property type="protein sequence ID" value="CAF4013346.1"/>
    <property type="molecule type" value="Genomic_DNA"/>
</dbReference>
<dbReference type="Proteomes" id="UP000663842">
    <property type="component" value="Unassembled WGS sequence"/>
</dbReference>
<dbReference type="Proteomes" id="UP000663824">
    <property type="component" value="Unassembled WGS sequence"/>
</dbReference>
<dbReference type="EMBL" id="CAJOBF010000120">
    <property type="protein sequence ID" value="CAF3751695.1"/>
    <property type="molecule type" value="Genomic_DNA"/>
</dbReference>
<evidence type="ECO:0000313" key="5">
    <source>
        <dbReference type="EMBL" id="CAF2104018.1"/>
    </source>
</evidence>
<dbReference type="AlphaFoldDB" id="A0A814DJE6"/>
<dbReference type="EMBL" id="CAJNRG010000037">
    <property type="protein sequence ID" value="CAF1948984.1"/>
    <property type="molecule type" value="Genomic_DNA"/>
</dbReference>
<dbReference type="Proteomes" id="UP000681967">
    <property type="component" value="Unassembled WGS sequence"/>
</dbReference>
<feature type="region of interest" description="Disordered" evidence="1">
    <location>
        <begin position="1"/>
        <end position="25"/>
    </location>
</feature>
<dbReference type="Proteomes" id="UP000676336">
    <property type="component" value="Unassembled WGS sequence"/>
</dbReference>
<evidence type="ECO:0000313" key="7">
    <source>
        <dbReference type="EMBL" id="CAF3836718.1"/>
    </source>
</evidence>
<evidence type="ECO:0000256" key="1">
    <source>
        <dbReference type="SAM" id="MobiDB-lite"/>
    </source>
</evidence>
<gene>
    <name evidence="8" type="ORF">BYL167_LOCUS14354</name>
    <name evidence="2" type="ORF">CJN711_LOCUS210</name>
    <name evidence="7" type="ORF">GIL414_LOCUS3136</name>
    <name evidence="3" type="ORF">KQP761_LOCUS33653</name>
    <name evidence="5" type="ORF">MBJ925_LOCUS22859</name>
    <name evidence="9" type="ORF">SMN809_LOCUS15159</name>
    <name evidence="6" type="ORF">UXM345_LOCUS2041</name>
    <name evidence="4" type="ORF">XDN619_LOCUS818</name>
</gene>
<dbReference type="EMBL" id="CAJNOW010018802">
    <property type="protein sequence ID" value="CAF1668293.1"/>
    <property type="molecule type" value="Genomic_DNA"/>
</dbReference>
<sequence length="211" mass="24347">MPKSRKKNGTSKNVTSSGEPIPLLDSIRTQIQAPYELNHDIESARDNDKVSTAGWQCDIEDWSGQNASNYEPDTFPQTIRSLERKHERSKNILFRMTNITTAVNENKLETKQETNDQMKIKLCKNIDILKLTAVVTDLITGQRDESAYKDFLSILQNFSVNELRDDHLEETIYHLIQAAVSFIRSNEGRFDSKKLQECYRQRCIMKMNASK</sequence>
<dbReference type="Proteomes" id="UP000663887">
    <property type="component" value="Unassembled WGS sequence"/>
</dbReference>
<evidence type="ECO:0000313" key="2">
    <source>
        <dbReference type="EMBL" id="CAF0956624.1"/>
    </source>
</evidence>
<dbReference type="EMBL" id="CAJOBJ010000662">
    <property type="protein sequence ID" value="CAF3836718.1"/>
    <property type="molecule type" value="Genomic_DNA"/>
</dbReference>
<proteinExistence type="predicted"/>
<dbReference type="Proteomes" id="UP000663855">
    <property type="component" value="Unassembled WGS sequence"/>
</dbReference>
<evidence type="ECO:0000313" key="8">
    <source>
        <dbReference type="EMBL" id="CAF4013346.1"/>
    </source>
</evidence>